<evidence type="ECO:0000313" key="1">
    <source>
        <dbReference type="EMBL" id="MPM33268.1"/>
    </source>
</evidence>
<organism evidence="1">
    <name type="scientific">bioreactor metagenome</name>
    <dbReference type="NCBI Taxonomy" id="1076179"/>
    <lineage>
        <taxon>unclassified sequences</taxon>
        <taxon>metagenomes</taxon>
        <taxon>ecological metagenomes</taxon>
    </lineage>
</organism>
<accession>A0A644YZ03</accession>
<dbReference type="AlphaFoldDB" id="A0A644YZ03"/>
<comment type="caution">
    <text evidence="1">The sequence shown here is derived from an EMBL/GenBank/DDBJ whole genome shotgun (WGS) entry which is preliminary data.</text>
</comment>
<sequence>MLGTAQADALRAEFISHLGIVRRIGVGAHLESARLVGPLHKPVKVSGDGGFDGRNFPEIDISGRAVNREVVALFDDKACNRQGFLLFADGKLAAAGNTACPHSAGDNGGV</sequence>
<proteinExistence type="predicted"/>
<protein>
    <submittedName>
        <fullName evidence="1">Uncharacterized protein</fullName>
    </submittedName>
</protein>
<gene>
    <name evidence="1" type="ORF">SDC9_79838</name>
</gene>
<name>A0A644YZ03_9ZZZZ</name>
<reference evidence="1" key="1">
    <citation type="submission" date="2019-08" db="EMBL/GenBank/DDBJ databases">
        <authorList>
            <person name="Kucharzyk K."/>
            <person name="Murdoch R.W."/>
            <person name="Higgins S."/>
            <person name="Loffler F."/>
        </authorList>
    </citation>
    <scope>NUCLEOTIDE SEQUENCE</scope>
</reference>
<dbReference type="EMBL" id="VSSQ01006606">
    <property type="protein sequence ID" value="MPM33268.1"/>
    <property type="molecule type" value="Genomic_DNA"/>
</dbReference>